<sequence length="170" mass="19670">MCWGASNTVLSASYPATLMLTVYRTVKAKYIHEPLATERARLFGGRWNPKGYPLLYTTSSPALALVESLVHQPRVKYEKLPKLFLFTLEVPDDSLTTWSPEALPAYWNEESYERTQWILRDWLNEPTTLMVAVPSVVVPMSYNYLLHPAHSAFSQIRFLHQEPFPIERRL</sequence>
<accession>A0A1I2HCJ6</accession>
<dbReference type="SMART" id="SM00953">
    <property type="entry name" value="RES"/>
    <property type="match status" value="1"/>
</dbReference>
<dbReference type="Proteomes" id="UP000198598">
    <property type="component" value="Unassembled WGS sequence"/>
</dbReference>
<feature type="domain" description="RES" evidence="1">
    <location>
        <begin position="34"/>
        <end position="159"/>
    </location>
</feature>
<proteinExistence type="predicted"/>
<dbReference type="AlphaFoldDB" id="A0A1I2HCJ6"/>
<evidence type="ECO:0000259" key="1">
    <source>
        <dbReference type="SMART" id="SM00953"/>
    </source>
</evidence>
<keyword evidence="3" id="KW-1185">Reference proteome</keyword>
<gene>
    <name evidence="2" type="ORF">SAMN05216167_1413</name>
</gene>
<organism evidence="2 3">
    <name type="scientific">Spirosoma endophyticum</name>
    <dbReference type="NCBI Taxonomy" id="662367"/>
    <lineage>
        <taxon>Bacteria</taxon>
        <taxon>Pseudomonadati</taxon>
        <taxon>Bacteroidota</taxon>
        <taxon>Cytophagia</taxon>
        <taxon>Cytophagales</taxon>
        <taxon>Cytophagaceae</taxon>
        <taxon>Spirosoma</taxon>
    </lineage>
</organism>
<reference evidence="2 3" key="1">
    <citation type="submission" date="2016-10" db="EMBL/GenBank/DDBJ databases">
        <authorList>
            <person name="de Groot N.N."/>
        </authorList>
    </citation>
    <scope>NUCLEOTIDE SEQUENCE [LARGE SCALE GENOMIC DNA]</scope>
    <source>
        <strain evidence="2 3">DSM 26130</strain>
    </source>
</reference>
<dbReference type="EMBL" id="FOLQ01000041">
    <property type="protein sequence ID" value="SFF27279.1"/>
    <property type="molecule type" value="Genomic_DNA"/>
</dbReference>
<name>A0A1I2HCJ6_9BACT</name>
<dbReference type="Pfam" id="PF08808">
    <property type="entry name" value="RES"/>
    <property type="match status" value="1"/>
</dbReference>
<evidence type="ECO:0000313" key="3">
    <source>
        <dbReference type="Proteomes" id="UP000198598"/>
    </source>
</evidence>
<evidence type="ECO:0000313" key="2">
    <source>
        <dbReference type="EMBL" id="SFF27279.1"/>
    </source>
</evidence>
<protein>
    <submittedName>
        <fullName evidence="2">RES domain-containing protein</fullName>
    </submittedName>
</protein>
<dbReference type="InterPro" id="IPR014914">
    <property type="entry name" value="RES_dom"/>
</dbReference>
<dbReference type="STRING" id="662367.SAMN05216167_1413"/>